<dbReference type="Pfam" id="PF25972">
    <property type="entry name" value="At4g15545_C"/>
    <property type="match status" value="1"/>
</dbReference>
<feature type="compositionally biased region" description="Gly residues" evidence="2">
    <location>
        <begin position="138"/>
        <end position="153"/>
    </location>
</feature>
<feature type="region of interest" description="Disordered" evidence="2">
    <location>
        <begin position="250"/>
        <end position="281"/>
    </location>
</feature>
<feature type="compositionally biased region" description="Polar residues" evidence="2">
    <location>
        <begin position="166"/>
        <end position="179"/>
    </location>
</feature>
<evidence type="ECO:0000313" key="4">
    <source>
        <dbReference type="EMBL" id="CAE0241785.1"/>
    </source>
</evidence>
<evidence type="ECO:0000259" key="3">
    <source>
        <dbReference type="Pfam" id="PF25972"/>
    </source>
</evidence>
<proteinExistence type="predicted"/>
<sequence>MSSTMASSEAVFERAIELLRQSFHQKGQSEKAVISQLEMEVERLREENRRIAEQAQRESRRAMEAELALRQCRKEKEGIERLYRGLEERYKELSAQQQQWQNMRGNILTMMSTNGGGTGVSRAGASKTVSFDHLPPTGSGGGGEGGRGSGGSIVGDLNRGGDSPGLYNSLSEHMSAQTPQPRPPWGSSMRTGEGGAGQDYGRDIQDVLGGVSSSYHHHADSVVHTTSHLADAASTAGRASFSTAKLAMEDLGGSGGHSPTVSRVPQPPLTDEVNGITLSPPPPIGSLGPPLDPASYYRQVKQVLDEKQYGEFSSNLRLLNAGRQSLRDSMLHVKAIFGENRPFLYSQFLKLLRQSGFAVDEHQV</sequence>
<protein>
    <recommendedName>
        <fullName evidence="3">At4g15545-like C-terminal domain-containing protein</fullName>
    </recommendedName>
</protein>
<keyword evidence="1" id="KW-0175">Coiled coil</keyword>
<feature type="coiled-coil region" evidence="1">
    <location>
        <begin position="27"/>
        <end position="103"/>
    </location>
</feature>
<name>A0A7S3CZB7_9EUKA</name>
<dbReference type="EMBL" id="HBIB01006364">
    <property type="protein sequence ID" value="CAE0241785.1"/>
    <property type="molecule type" value="Transcribed_RNA"/>
</dbReference>
<feature type="domain" description="At4g15545-like C-terminal" evidence="3">
    <location>
        <begin position="291"/>
        <end position="354"/>
    </location>
</feature>
<organism evidence="4">
    <name type="scientific">Palpitomonas bilix</name>
    <dbReference type="NCBI Taxonomy" id="652834"/>
    <lineage>
        <taxon>Eukaryota</taxon>
        <taxon>Eukaryota incertae sedis</taxon>
    </lineage>
</organism>
<reference evidence="4" key="1">
    <citation type="submission" date="2021-01" db="EMBL/GenBank/DDBJ databases">
        <authorList>
            <person name="Corre E."/>
            <person name="Pelletier E."/>
            <person name="Niang G."/>
            <person name="Scheremetjew M."/>
            <person name="Finn R."/>
            <person name="Kale V."/>
            <person name="Holt S."/>
            <person name="Cochrane G."/>
            <person name="Meng A."/>
            <person name="Brown T."/>
            <person name="Cohen L."/>
        </authorList>
    </citation>
    <scope>NUCLEOTIDE SEQUENCE</scope>
    <source>
        <strain evidence="4">NIES-2562</strain>
    </source>
</reference>
<dbReference type="InterPro" id="IPR058935">
    <property type="entry name" value="At4g15545-like_C"/>
</dbReference>
<feature type="region of interest" description="Disordered" evidence="2">
    <location>
        <begin position="117"/>
        <end position="204"/>
    </location>
</feature>
<evidence type="ECO:0000256" key="1">
    <source>
        <dbReference type="SAM" id="Coils"/>
    </source>
</evidence>
<gene>
    <name evidence="4" type="ORF">PBIL07802_LOCUS3947</name>
</gene>
<accession>A0A7S3CZB7</accession>
<dbReference type="AlphaFoldDB" id="A0A7S3CZB7"/>
<evidence type="ECO:0000256" key="2">
    <source>
        <dbReference type="SAM" id="MobiDB-lite"/>
    </source>
</evidence>